<proteinExistence type="predicted"/>
<dbReference type="AlphaFoldDB" id="A0A151M054"/>
<keyword evidence="3 4" id="KW-0472">Membrane</keyword>
<dbReference type="Proteomes" id="UP000050525">
    <property type="component" value="Unassembled WGS sequence"/>
</dbReference>
<gene>
    <name evidence="5" type="ORF">Y1Q_0011541</name>
</gene>
<evidence type="ECO:0000256" key="1">
    <source>
        <dbReference type="ARBA" id="ARBA00022692"/>
    </source>
</evidence>
<evidence type="ECO:0000313" key="6">
    <source>
        <dbReference type="Proteomes" id="UP000050525"/>
    </source>
</evidence>
<keyword evidence="2 4" id="KW-1133">Transmembrane helix</keyword>
<protein>
    <submittedName>
        <fullName evidence="5">Uncharacterized protein</fullName>
    </submittedName>
</protein>
<evidence type="ECO:0000256" key="3">
    <source>
        <dbReference type="ARBA" id="ARBA00023136"/>
    </source>
</evidence>
<comment type="caution">
    <text evidence="5">The sequence shown here is derived from an EMBL/GenBank/DDBJ whole genome shotgun (WGS) entry which is preliminary data.</text>
</comment>
<dbReference type="GO" id="GO:0016020">
    <property type="term" value="C:membrane"/>
    <property type="evidence" value="ECO:0007669"/>
    <property type="project" value="InterPro"/>
</dbReference>
<name>A0A151M054_ALLMI</name>
<sequence length="131" mass="14675">MLLVFGIMTDTFVQYDIEKQELRDPGKTCVNNTIVWINSSLHQNKTNPSISCGLLDIESEMTKFAAYYAGIGCAVLVLGYFQSDYTELLAKTIAYLMPLCFEVKESTEKSTSTNVGIAKHQYKLDVEPESN</sequence>
<dbReference type="STRING" id="8496.A0A151M054"/>
<dbReference type="EMBL" id="AKHW03006853">
    <property type="protein sequence ID" value="KYO17888.1"/>
    <property type="molecule type" value="Genomic_DNA"/>
</dbReference>
<evidence type="ECO:0000256" key="4">
    <source>
        <dbReference type="SAM" id="Phobius"/>
    </source>
</evidence>
<dbReference type="Gene3D" id="1.20.1560.10">
    <property type="entry name" value="ABC transporter type 1, transmembrane domain"/>
    <property type="match status" value="1"/>
</dbReference>
<evidence type="ECO:0000313" key="5">
    <source>
        <dbReference type="EMBL" id="KYO17888.1"/>
    </source>
</evidence>
<dbReference type="GO" id="GO:0005524">
    <property type="term" value="F:ATP binding"/>
    <property type="evidence" value="ECO:0007669"/>
    <property type="project" value="InterPro"/>
</dbReference>
<keyword evidence="6" id="KW-1185">Reference proteome</keyword>
<accession>A0A151M054</accession>
<reference evidence="5 6" key="1">
    <citation type="journal article" date="2012" name="Genome Biol.">
        <title>Sequencing three crocodilian genomes to illuminate the evolution of archosaurs and amniotes.</title>
        <authorList>
            <person name="St John J.A."/>
            <person name="Braun E.L."/>
            <person name="Isberg S.R."/>
            <person name="Miles L.G."/>
            <person name="Chong A.Y."/>
            <person name="Gongora J."/>
            <person name="Dalzell P."/>
            <person name="Moran C."/>
            <person name="Bed'hom B."/>
            <person name="Abzhanov A."/>
            <person name="Burgess S.C."/>
            <person name="Cooksey A.M."/>
            <person name="Castoe T.A."/>
            <person name="Crawford N.G."/>
            <person name="Densmore L.D."/>
            <person name="Drew J.C."/>
            <person name="Edwards S.V."/>
            <person name="Faircloth B.C."/>
            <person name="Fujita M.K."/>
            <person name="Greenwold M.J."/>
            <person name="Hoffmann F.G."/>
            <person name="Howard J.M."/>
            <person name="Iguchi T."/>
            <person name="Janes D.E."/>
            <person name="Khan S.Y."/>
            <person name="Kohno S."/>
            <person name="de Koning A.J."/>
            <person name="Lance S.L."/>
            <person name="McCarthy F.M."/>
            <person name="McCormack J.E."/>
            <person name="Merchant M.E."/>
            <person name="Peterson D.G."/>
            <person name="Pollock D.D."/>
            <person name="Pourmand N."/>
            <person name="Raney B.J."/>
            <person name="Roessler K.A."/>
            <person name="Sanford J.R."/>
            <person name="Sawyer R.H."/>
            <person name="Schmidt C.J."/>
            <person name="Triplett E.W."/>
            <person name="Tuberville T.D."/>
            <person name="Venegas-Anaya M."/>
            <person name="Howard J.T."/>
            <person name="Jarvis E.D."/>
            <person name="Guillette L.J.Jr."/>
            <person name="Glenn T.C."/>
            <person name="Green R.E."/>
            <person name="Ray D.A."/>
        </authorList>
    </citation>
    <scope>NUCLEOTIDE SEQUENCE [LARGE SCALE GENOMIC DNA]</scope>
    <source>
        <strain evidence="5">KSC_2009_1</strain>
    </source>
</reference>
<dbReference type="InterPro" id="IPR036640">
    <property type="entry name" value="ABC1_TM_sf"/>
</dbReference>
<evidence type="ECO:0000256" key="2">
    <source>
        <dbReference type="ARBA" id="ARBA00022989"/>
    </source>
</evidence>
<organism evidence="5 6">
    <name type="scientific">Alligator mississippiensis</name>
    <name type="common">American alligator</name>
    <dbReference type="NCBI Taxonomy" id="8496"/>
    <lineage>
        <taxon>Eukaryota</taxon>
        <taxon>Metazoa</taxon>
        <taxon>Chordata</taxon>
        <taxon>Craniata</taxon>
        <taxon>Vertebrata</taxon>
        <taxon>Euteleostomi</taxon>
        <taxon>Archelosauria</taxon>
        <taxon>Archosauria</taxon>
        <taxon>Crocodylia</taxon>
        <taxon>Alligatoridae</taxon>
        <taxon>Alligatorinae</taxon>
        <taxon>Alligator</taxon>
    </lineage>
</organism>
<keyword evidence="1 4" id="KW-0812">Transmembrane</keyword>
<feature type="transmembrane region" description="Helical" evidence="4">
    <location>
        <begin position="64"/>
        <end position="81"/>
    </location>
</feature>